<accession>A0ABR8FIV2</accession>
<sequence length="127" mass="15044">MNTAVEKRKKLLAQIHILKKDKEIDDATYRFLLQEYFRVDSAKDLSETDLEKFVSVLKIFRRAKSKGQNDLILSLWRQLFEQAKVGSQNPQSLNRWIRRQTGVERLEWLNVSQKAKLIEALNAWLTR</sequence>
<dbReference type="Pfam" id="PF06252">
    <property type="entry name" value="GemA"/>
    <property type="match status" value="1"/>
</dbReference>
<organism evidence="1 2">
    <name type="scientific">Anabaena lutea FACHB-196</name>
    <dbReference type="NCBI Taxonomy" id="2692881"/>
    <lineage>
        <taxon>Bacteria</taxon>
        <taxon>Bacillati</taxon>
        <taxon>Cyanobacteriota</taxon>
        <taxon>Cyanophyceae</taxon>
        <taxon>Nostocales</taxon>
        <taxon>Nostocaceae</taxon>
        <taxon>Anabaena</taxon>
    </lineage>
</organism>
<proteinExistence type="predicted"/>
<keyword evidence="2" id="KW-1185">Reference proteome</keyword>
<evidence type="ECO:0000313" key="2">
    <source>
        <dbReference type="Proteomes" id="UP000640531"/>
    </source>
</evidence>
<evidence type="ECO:0000313" key="1">
    <source>
        <dbReference type="EMBL" id="MBD2570034.1"/>
    </source>
</evidence>
<reference evidence="1 2" key="1">
    <citation type="journal article" date="2020" name="ISME J.">
        <title>Comparative genomics reveals insights into cyanobacterial evolution and habitat adaptation.</title>
        <authorList>
            <person name="Chen M.Y."/>
            <person name="Teng W.K."/>
            <person name="Zhao L."/>
            <person name="Hu C.X."/>
            <person name="Zhou Y.K."/>
            <person name="Han B.P."/>
            <person name="Song L.R."/>
            <person name="Shu W.S."/>
        </authorList>
    </citation>
    <scope>NUCLEOTIDE SEQUENCE [LARGE SCALE GENOMIC DNA]</scope>
    <source>
        <strain evidence="1 2">FACHB-196</strain>
    </source>
</reference>
<dbReference type="InterPro" id="IPR009363">
    <property type="entry name" value="Phage_Mu_Gp16"/>
</dbReference>
<name>A0ABR8FIV2_9NOST</name>
<dbReference type="Proteomes" id="UP000640531">
    <property type="component" value="Unassembled WGS sequence"/>
</dbReference>
<dbReference type="EMBL" id="JACJST010000020">
    <property type="protein sequence ID" value="MBD2570034.1"/>
    <property type="molecule type" value="Genomic_DNA"/>
</dbReference>
<gene>
    <name evidence="1" type="ORF">H6G59_19460</name>
</gene>
<protein>
    <submittedName>
        <fullName evidence="1">Regulatory protein GemA</fullName>
    </submittedName>
</protein>
<comment type="caution">
    <text evidence="1">The sequence shown here is derived from an EMBL/GenBank/DDBJ whole genome shotgun (WGS) entry which is preliminary data.</text>
</comment>
<dbReference type="RefSeq" id="WP_190717395.1">
    <property type="nucleotide sequence ID" value="NZ_JACJST010000020.1"/>
</dbReference>